<feature type="domain" description="Sulfotransferase" evidence="2">
    <location>
        <begin position="357"/>
        <end position="488"/>
    </location>
</feature>
<name>B8BUD5_THAPS</name>
<feature type="region of interest" description="Disordered" evidence="1">
    <location>
        <begin position="314"/>
        <end position="336"/>
    </location>
</feature>
<evidence type="ECO:0000256" key="1">
    <source>
        <dbReference type="SAM" id="MobiDB-lite"/>
    </source>
</evidence>
<feature type="compositionally biased region" description="Basic and acidic residues" evidence="1">
    <location>
        <begin position="114"/>
        <end position="132"/>
    </location>
</feature>
<dbReference type="Pfam" id="PF00685">
    <property type="entry name" value="Sulfotransfer_1"/>
    <property type="match status" value="1"/>
</dbReference>
<dbReference type="Proteomes" id="UP000001449">
    <property type="component" value="Chromosome 2"/>
</dbReference>
<evidence type="ECO:0000259" key="2">
    <source>
        <dbReference type="Pfam" id="PF00685"/>
    </source>
</evidence>
<dbReference type="PaxDb" id="35128-Thaps2442"/>
<dbReference type="InterPro" id="IPR000863">
    <property type="entry name" value="Sulfotransferase_dom"/>
</dbReference>
<feature type="compositionally biased region" description="Polar residues" evidence="1">
    <location>
        <begin position="42"/>
        <end position="55"/>
    </location>
</feature>
<protein>
    <recommendedName>
        <fullName evidence="2">Sulfotransferase domain-containing protein</fullName>
    </recommendedName>
</protein>
<gene>
    <name evidence="3" type="ORF">THAPSDRAFT_2442</name>
</gene>
<evidence type="ECO:0000313" key="4">
    <source>
        <dbReference type="Proteomes" id="UP000001449"/>
    </source>
</evidence>
<dbReference type="SUPFAM" id="SSF52540">
    <property type="entry name" value="P-loop containing nucleoside triphosphate hydrolases"/>
    <property type="match status" value="1"/>
</dbReference>
<proteinExistence type="predicted"/>
<feature type="region of interest" description="Disordered" evidence="1">
    <location>
        <begin position="108"/>
        <end position="132"/>
    </location>
</feature>
<dbReference type="Gene3D" id="3.40.50.300">
    <property type="entry name" value="P-loop containing nucleotide triphosphate hydrolases"/>
    <property type="match status" value="1"/>
</dbReference>
<keyword evidence="4" id="KW-1185">Reference proteome</keyword>
<dbReference type="AlphaFoldDB" id="B8BUD5"/>
<dbReference type="HOGENOM" id="CLU_494803_0_0_1"/>
<dbReference type="RefSeq" id="XP_002287297.1">
    <property type="nucleotide sequence ID" value="XM_002287261.1"/>
</dbReference>
<sequence>MHRPLLILWVILFMGFNAWFVNVYSGQHGLEARGTTLAKSSLLPRSTSTWSSPQLPKQRMDKKKKHSTTKERDEEFYFSPGAASLDARDREDSEDELLALSEWVLEENAESDDNAMREEKGEYSDGGGKTDVHASSQDVSNNGNTMDQHIKGNNSSSNNNNNNIHNPKSKIAWLMSFPNSGTSFTSLLIRHASNATTATNYGMEANPGVDGRSVPVYDWSWRGPYWLHPPPSSSLDTTNNGNSAAGGSKQLDSENTSSGTQIGKSGYYQIPPNGASILTKTHCGSRCTFCPPKKYLETWQSFLKMCLSGARSVPVDDHDSNNADNAENGSSNKKELKNANKGFKKEFVVYHPSIVEKAVHLIRNPFDNLVSRFHHEQKEHKKRKDTKWTSRYSNDVFGFRKWCADEDKLYWKEEQRMDWEKWGYSDDIRRYFEGVGCHAEFFRYVQWHNMALRVVQKLDIPVIYIYYEDYLTNLKGVTDQMLDFLNMTRVGDLPSFDSNKDYSDYFTLEERASASELMRQLVSDGGERMLKKYWVDLDFAKLEKQTQSILD</sequence>
<dbReference type="InParanoid" id="B8BUD5"/>
<feature type="compositionally biased region" description="Polar residues" evidence="1">
    <location>
        <begin position="322"/>
        <end position="331"/>
    </location>
</feature>
<evidence type="ECO:0000313" key="3">
    <source>
        <dbReference type="EMBL" id="EED94740.1"/>
    </source>
</evidence>
<feature type="compositionally biased region" description="Polar residues" evidence="1">
    <location>
        <begin position="253"/>
        <end position="263"/>
    </location>
</feature>
<feature type="region of interest" description="Disordered" evidence="1">
    <location>
        <begin position="42"/>
        <end position="91"/>
    </location>
</feature>
<dbReference type="InterPro" id="IPR027417">
    <property type="entry name" value="P-loop_NTPase"/>
</dbReference>
<dbReference type="KEGG" id="tps:THAPSDRAFT_2442"/>
<reference evidence="3 4" key="2">
    <citation type="journal article" date="2008" name="Nature">
        <title>The Phaeodactylum genome reveals the evolutionary history of diatom genomes.</title>
        <authorList>
            <person name="Bowler C."/>
            <person name="Allen A.E."/>
            <person name="Badger J.H."/>
            <person name="Grimwood J."/>
            <person name="Jabbari K."/>
            <person name="Kuo A."/>
            <person name="Maheswari U."/>
            <person name="Martens C."/>
            <person name="Maumus F."/>
            <person name="Otillar R.P."/>
            <person name="Rayko E."/>
            <person name="Salamov A."/>
            <person name="Vandepoele K."/>
            <person name="Beszteri B."/>
            <person name="Gruber A."/>
            <person name="Heijde M."/>
            <person name="Katinka M."/>
            <person name="Mock T."/>
            <person name="Valentin K."/>
            <person name="Verret F."/>
            <person name="Berges J.A."/>
            <person name="Brownlee C."/>
            <person name="Cadoret J.P."/>
            <person name="Chiovitti A."/>
            <person name="Choi C.J."/>
            <person name="Coesel S."/>
            <person name="De Martino A."/>
            <person name="Detter J.C."/>
            <person name="Durkin C."/>
            <person name="Falciatore A."/>
            <person name="Fournet J."/>
            <person name="Haruta M."/>
            <person name="Huysman M.J."/>
            <person name="Jenkins B.D."/>
            <person name="Jiroutova K."/>
            <person name="Jorgensen R.E."/>
            <person name="Joubert Y."/>
            <person name="Kaplan A."/>
            <person name="Kroger N."/>
            <person name="Kroth P.G."/>
            <person name="La Roche J."/>
            <person name="Lindquist E."/>
            <person name="Lommer M."/>
            <person name="Martin-Jezequel V."/>
            <person name="Lopez P.J."/>
            <person name="Lucas S."/>
            <person name="Mangogna M."/>
            <person name="McGinnis K."/>
            <person name="Medlin L.K."/>
            <person name="Montsant A."/>
            <person name="Oudot-Le Secq M.P."/>
            <person name="Napoli C."/>
            <person name="Obornik M."/>
            <person name="Parker M.S."/>
            <person name="Petit J.L."/>
            <person name="Porcel B.M."/>
            <person name="Poulsen N."/>
            <person name="Robison M."/>
            <person name="Rychlewski L."/>
            <person name="Rynearson T.A."/>
            <person name="Schmutz J."/>
            <person name="Shapiro H."/>
            <person name="Siaut M."/>
            <person name="Stanley M."/>
            <person name="Sussman M.R."/>
            <person name="Taylor A.R."/>
            <person name="Vardi A."/>
            <person name="von Dassow P."/>
            <person name="Vyverman W."/>
            <person name="Willis A."/>
            <person name="Wyrwicz L.S."/>
            <person name="Rokhsar D.S."/>
            <person name="Weissenbach J."/>
            <person name="Armbrust E.V."/>
            <person name="Green B.R."/>
            <person name="Van de Peer Y."/>
            <person name="Grigoriev I.V."/>
        </authorList>
    </citation>
    <scope>NUCLEOTIDE SEQUENCE [LARGE SCALE GENOMIC DNA]</scope>
    <source>
        <strain evidence="3 4">CCMP1335</strain>
    </source>
</reference>
<dbReference type="GeneID" id="7450347"/>
<organism evidence="3 4">
    <name type="scientific">Thalassiosira pseudonana</name>
    <name type="common">Marine diatom</name>
    <name type="synonym">Cyclotella nana</name>
    <dbReference type="NCBI Taxonomy" id="35128"/>
    <lineage>
        <taxon>Eukaryota</taxon>
        <taxon>Sar</taxon>
        <taxon>Stramenopiles</taxon>
        <taxon>Ochrophyta</taxon>
        <taxon>Bacillariophyta</taxon>
        <taxon>Coscinodiscophyceae</taxon>
        <taxon>Thalassiosirophycidae</taxon>
        <taxon>Thalassiosirales</taxon>
        <taxon>Thalassiosiraceae</taxon>
        <taxon>Thalassiosira</taxon>
    </lineage>
</organism>
<feature type="compositionally biased region" description="Polar residues" evidence="1">
    <location>
        <begin position="233"/>
        <end position="245"/>
    </location>
</feature>
<dbReference type="eggNOG" id="ENOG502SP6C">
    <property type="taxonomic scope" value="Eukaryota"/>
</dbReference>
<dbReference type="EMBL" id="CM000639">
    <property type="protein sequence ID" value="EED94740.1"/>
    <property type="molecule type" value="Genomic_DNA"/>
</dbReference>
<dbReference type="GO" id="GO:0008146">
    <property type="term" value="F:sulfotransferase activity"/>
    <property type="evidence" value="ECO:0007669"/>
    <property type="project" value="InterPro"/>
</dbReference>
<reference evidence="3 4" key="1">
    <citation type="journal article" date="2004" name="Science">
        <title>The genome of the diatom Thalassiosira pseudonana: ecology, evolution, and metabolism.</title>
        <authorList>
            <person name="Armbrust E.V."/>
            <person name="Berges J.A."/>
            <person name="Bowler C."/>
            <person name="Green B.R."/>
            <person name="Martinez D."/>
            <person name="Putnam N.H."/>
            <person name="Zhou S."/>
            <person name="Allen A.E."/>
            <person name="Apt K.E."/>
            <person name="Bechner M."/>
            <person name="Brzezinski M.A."/>
            <person name="Chaal B.K."/>
            <person name="Chiovitti A."/>
            <person name="Davis A.K."/>
            <person name="Demarest M.S."/>
            <person name="Detter J.C."/>
            <person name="Glavina T."/>
            <person name="Goodstein D."/>
            <person name="Hadi M.Z."/>
            <person name="Hellsten U."/>
            <person name="Hildebrand M."/>
            <person name="Jenkins B.D."/>
            <person name="Jurka J."/>
            <person name="Kapitonov V.V."/>
            <person name="Kroger N."/>
            <person name="Lau W.W."/>
            <person name="Lane T.W."/>
            <person name="Larimer F.W."/>
            <person name="Lippmeier J.C."/>
            <person name="Lucas S."/>
            <person name="Medina M."/>
            <person name="Montsant A."/>
            <person name="Obornik M."/>
            <person name="Parker M.S."/>
            <person name="Palenik B."/>
            <person name="Pazour G.J."/>
            <person name="Richardson P.M."/>
            <person name="Rynearson T.A."/>
            <person name="Saito M.A."/>
            <person name="Schwartz D.C."/>
            <person name="Thamatrakoln K."/>
            <person name="Valentin K."/>
            <person name="Vardi A."/>
            <person name="Wilkerson F.P."/>
            <person name="Rokhsar D.S."/>
        </authorList>
    </citation>
    <scope>NUCLEOTIDE SEQUENCE [LARGE SCALE GENOMIC DNA]</scope>
    <source>
        <strain evidence="3 4">CCMP1335</strain>
    </source>
</reference>
<accession>B8BUD5</accession>
<feature type="region of interest" description="Disordered" evidence="1">
    <location>
        <begin position="232"/>
        <end position="265"/>
    </location>
</feature>